<dbReference type="Proteomes" id="UP001311232">
    <property type="component" value="Unassembled WGS sequence"/>
</dbReference>
<keyword evidence="1" id="KW-0472">Membrane</keyword>
<gene>
    <name evidence="2" type="ORF">CRENBAI_007543</name>
</gene>
<keyword evidence="1" id="KW-0812">Transmembrane</keyword>
<evidence type="ECO:0000313" key="3">
    <source>
        <dbReference type="Proteomes" id="UP001311232"/>
    </source>
</evidence>
<accession>A0AAV9RGC0</accession>
<feature type="transmembrane region" description="Helical" evidence="1">
    <location>
        <begin position="46"/>
        <end position="65"/>
    </location>
</feature>
<protein>
    <submittedName>
        <fullName evidence="2">Uncharacterized protein</fullName>
    </submittedName>
</protein>
<organism evidence="2 3">
    <name type="scientific">Crenichthys baileyi</name>
    <name type="common">White River springfish</name>
    <dbReference type="NCBI Taxonomy" id="28760"/>
    <lineage>
        <taxon>Eukaryota</taxon>
        <taxon>Metazoa</taxon>
        <taxon>Chordata</taxon>
        <taxon>Craniata</taxon>
        <taxon>Vertebrata</taxon>
        <taxon>Euteleostomi</taxon>
        <taxon>Actinopterygii</taxon>
        <taxon>Neopterygii</taxon>
        <taxon>Teleostei</taxon>
        <taxon>Neoteleostei</taxon>
        <taxon>Acanthomorphata</taxon>
        <taxon>Ovalentaria</taxon>
        <taxon>Atherinomorphae</taxon>
        <taxon>Cyprinodontiformes</taxon>
        <taxon>Goodeidae</taxon>
        <taxon>Crenichthys</taxon>
    </lineage>
</organism>
<proteinExistence type="predicted"/>
<comment type="caution">
    <text evidence="2">The sequence shown here is derived from an EMBL/GenBank/DDBJ whole genome shotgun (WGS) entry which is preliminary data.</text>
</comment>
<dbReference type="EMBL" id="JAHHUM010001890">
    <property type="protein sequence ID" value="KAK5607962.1"/>
    <property type="molecule type" value="Genomic_DNA"/>
</dbReference>
<keyword evidence="3" id="KW-1185">Reference proteome</keyword>
<evidence type="ECO:0000313" key="2">
    <source>
        <dbReference type="EMBL" id="KAK5607962.1"/>
    </source>
</evidence>
<reference evidence="2 3" key="1">
    <citation type="submission" date="2021-06" db="EMBL/GenBank/DDBJ databases">
        <authorList>
            <person name="Palmer J.M."/>
        </authorList>
    </citation>
    <scope>NUCLEOTIDE SEQUENCE [LARGE SCALE GENOMIC DNA]</scope>
    <source>
        <strain evidence="2 3">MEX-2019</strain>
        <tissue evidence="2">Muscle</tissue>
    </source>
</reference>
<name>A0AAV9RGC0_9TELE</name>
<keyword evidence="1" id="KW-1133">Transmembrane helix</keyword>
<dbReference type="AlphaFoldDB" id="A0AAV9RGC0"/>
<evidence type="ECO:0000256" key="1">
    <source>
        <dbReference type="SAM" id="Phobius"/>
    </source>
</evidence>
<sequence length="129" mass="14915">MAYIRSVTSLPSSVFSAVGSRRVEPASQNSHSEISFPRKKRLLRELFNTICAVFCFSLLIIEWKFNVYSKVRKALFQSTCRATLLTKTGNLCFMRKKNTFIEYFVKTEKRSDNEAALLRLLCVQMSWAL</sequence>